<evidence type="ECO:0000313" key="2">
    <source>
        <dbReference type="Proteomes" id="UP001148629"/>
    </source>
</evidence>
<proteinExistence type="predicted"/>
<organism evidence="1 2">
    <name type="scientific">Fusarium decemcellulare</name>
    <dbReference type="NCBI Taxonomy" id="57161"/>
    <lineage>
        <taxon>Eukaryota</taxon>
        <taxon>Fungi</taxon>
        <taxon>Dikarya</taxon>
        <taxon>Ascomycota</taxon>
        <taxon>Pezizomycotina</taxon>
        <taxon>Sordariomycetes</taxon>
        <taxon>Hypocreomycetidae</taxon>
        <taxon>Hypocreales</taxon>
        <taxon>Nectriaceae</taxon>
        <taxon>Fusarium</taxon>
        <taxon>Fusarium decemcellulare species complex</taxon>
    </lineage>
</organism>
<keyword evidence="2" id="KW-1185">Reference proteome</keyword>
<dbReference type="Proteomes" id="UP001148629">
    <property type="component" value="Unassembled WGS sequence"/>
</dbReference>
<comment type="caution">
    <text evidence="1">The sequence shown here is derived from an EMBL/GenBank/DDBJ whole genome shotgun (WGS) entry which is preliminary data.</text>
</comment>
<dbReference type="EMBL" id="JANRMS010000474">
    <property type="protein sequence ID" value="KAJ3539188.1"/>
    <property type="molecule type" value="Genomic_DNA"/>
</dbReference>
<accession>A0ACC1SGM9</accession>
<protein>
    <submittedName>
        <fullName evidence="1">Uncharacterized protein</fullName>
    </submittedName>
</protein>
<gene>
    <name evidence="1" type="ORF">NM208_g5587</name>
</gene>
<name>A0ACC1SGM9_9HYPO</name>
<sequence>MVVEVSALLSQGGSDLATNIRLSCSLRSGPLRSRVFAAHVGRLAGAPRMGCYGGIRPLFDTQSAKGSLAKLPQHASANPANLCHRRRILVVMMHIFGDIPMAILLVPVLRCWDRGALPPTSSVHRRPAGEHRSRLEWNHALLDIVMDDGIDGVCIEMMGHGIHVKAHVKAYLSDEC</sequence>
<reference evidence="1" key="1">
    <citation type="submission" date="2022-08" db="EMBL/GenBank/DDBJ databases">
        <title>Genome Sequence of Fusarium decemcellulare.</title>
        <authorList>
            <person name="Buettner E."/>
        </authorList>
    </citation>
    <scope>NUCLEOTIDE SEQUENCE</scope>
    <source>
        <strain evidence="1">Babe19</strain>
    </source>
</reference>
<evidence type="ECO:0000313" key="1">
    <source>
        <dbReference type="EMBL" id="KAJ3539188.1"/>
    </source>
</evidence>